<comment type="caution">
    <text evidence="2">The sequence shown here is derived from an EMBL/GenBank/DDBJ whole genome shotgun (WGS) entry which is preliminary data.</text>
</comment>
<evidence type="ECO:0000313" key="2">
    <source>
        <dbReference type="EMBL" id="MPC08617.1"/>
    </source>
</evidence>
<reference evidence="2 3" key="1">
    <citation type="submission" date="2019-05" db="EMBL/GenBank/DDBJ databases">
        <title>Another draft genome of Portunus trituberculatus and its Hox gene families provides insights of decapod evolution.</title>
        <authorList>
            <person name="Jeong J.-H."/>
            <person name="Song I."/>
            <person name="Kim S."/>
            <person name="Choi T."/>
            <person name="Kim D."/>
            <person name="Ryu S."/>
            <person name="Kim W."/>
        </authorList>
    </citation>
    <scope>NUCLEOTIDE SEQUENCE [LARGE SCALE GENOMIC DNA]</scope>
    <source>
        <tissue evidence="2">Muscle</tissue>
    </source>
</reference>
<evidence type="ECO:0000256" key="1">
    <source>
        <dbReference type="SAM" id="MobiDB-lite"/>
    </source>
</evidence>
<dbReference type="OrthoDB" id="2155209at2759"/>
<evidence type="ECO:0000313" key="3">
    <source>
        <dbReference type="Proteomes" id="UP000324222"/>
    </source>
</evidence>
<accession>A0A5B7CGL8</accession>
<gene>
    <name evidence="2" type="ORF">E2C01_001206</name>
</gene>
<dbReference type="Proteomes" id="UP000324222">
    <property type="component" value="Unassembled WGS sequence"/>
</dbReference>
<feature type="compositionally biased region" description="Basic and acidic residues" evidence="1">
    <location>
        <begin position="42"/>
        <end position="55"/>
    </location>
</feature>
<keyword evidence="3" id="KW-1185">Reference proteome</keyword>
<dbReference type="EMBL" id="VSRR010000037">
    <property type="protein sequence ID" value="MPC08617.1"/>
    <property type="molecule type" value="Genomic_DNA"/>
</dbReference>
<proteinExistence type="predicted"/>
<feature type="compositionally biased region" description="Basic and acidic residues" evidence="1">
    <location>
        <begin position="120"/>
        <end position="131"/>
    </location>
</feature>
<feature type="compositionally biased region" description="Low complexity" evidence="1">
    <location>
        <begin position="58"/>
        <end position="67"/>
    </location>
</feature>
<protein>
    <submittedName>
        <fullName evidence="2">Uncharacterized protein</fullName>
    </submittedName>
</protein>
<feature type="compositionally biased region" description="Basic and acidic residues" evidence="1">
    <location>
        <begin position="164"/>
        <end position="182"/>
    </location>
</feature>
<organism evidence="2 3">
    <name type="scientific">Portunus trituberculatus</name>
    <name type="common">Swimming crab</name>
    <name type="synonym">Neptunus trituberculatus</name>
    <dbReference type="NCBI Taxonomy" id="210409"/>
    <lineage>
        <taxon>Eukaryota</taxon>
        <taxon>Metazoa</taxon>
        <taxon>Ecdysozoa</taxon>
        <taxon>Arthropoda</taxon>
        <taxon>Crustacea</taxon>
        <taxon>Multicrustacea</taxon>
        <taxon>Malacostraca</taxon>
        <taxon>Eumalacostraca</taxon>
        <taxon>Eucarida</taxon>
        <taxon>Decapoda</taxon>
        <taxon>Pleocyemata</taxon>
        <taxon>Brachyura</taxon>
        <taxon>Eubrachyura</taxon>
        <taxon>Portunoidea</taxon>
        <taxon>Portunidae</taxon>
        <taxon>Portuninae</taxon>
        <taxon>Portunus</taxon>
    </lineage>
</organism>
<feature type="region of interest" description="Disordered" evidence="1">
    <location>
        <begin position="18"/>
        <end position="213"/>
    </location>
</feature>
<feature type="compositionally biased region" description="Low complexity" evidence="1">
    <location>
        <begin position="107"/>
        <end position="117"/>
    </location>
</feature>
<name>A0A5B7CGL8_PORTR</name>
<dbReference type="AlphaFoldDB" id="A0A5B7CGL8"/>
<feature type="compositionally biased region" description="Basic residues" evidence="1">
    <location>
        <begin position="183"/>
        <end position="199"/>
    </location>
</feature>
<sequence length="213" mass="23426">MLLSPSHCGDILVTRQVGQRDVSPRGSQVDRLLGASSPLPKRSVDSKSQAEREPRFPPLRQQFQQQERSGKPPPHTVSPTHRRMVESLDSHAAVTRAGAPDHTQNQGPSSSGRASGRPPLPRDDSRGRQDYSRTPASPREAQAGRHGTQYKRSGPEGADASQSEEGRVASGHDPENRLETRSKGRGRTHRRGGRGRPRKEKATIPQDYTESEQ</sequence>